<evidence type="ECO:0000259" key="6">
    <source>
        <dbReference type="PROSITE" id="PS50977"/>
    </source>
</evidence>
<dbReference type="InterPro" id="IPR009057">
    <property type="entry name" value="Homeodomain-like_sf"/>
</dbReference>
<dbReference type="Proteomes" id="UP000028411">
    <property type="component" value="Unassembled WGS sequence"/>
</dbReference>
<dbReference type="GO" id="GO:0003700">
    <property type="term" value="F:DNA-binding transcription factor activity"/>
    <property type="evidence" value="ECO:0007669"/>
    <property type="project" value="TreeGrafter"/>
</dbReference>
<evidence type="ECO:0000256" key="3">
    <source>
        <dbReference type="ARBA" id="ARBA00023163"/>
    </source>
</evidence>
<evidence type="ECO:0000256" key="4">
    <source>
        <dbReference type="PROSITE-ProRule" id="PRU00335"/>
    </source>
</evidence>
<organism evidence="7 8">
    <name type="scientific">Sphingobium chlorophenolicum</name>
    <dbReference type="NCBI Taxonomy" id="46429"/>
    <lineage>
        <taxon>Bacteria</taxon>
        <taxon>Pseudomonadati</taxon>
        <taxon>Pseudomonadota</taxon>
        <taxon>Alphaproteobacteria</taxon>
        <taxon>Sphingomonadales</taxon>
        <taxon>Sphingomonadaceae</taxon>
        <taxon>Sphingobium</taxon>
    </lineage>
</organism>
<dbReference type="PROSITE" id="PS50977">
    <property type="entry name" value="HTH_TETR_2"/>
    <property type="match status" value="1"/>
</dbReference>
<dbReference type="EMBL" id="JFHR01000074">
    <property type="protein sequence ID" value="KEQ51624.1"/>
    <property type="molecule type" value="Genomic_DNA"/>
</dbReference>
<feature type="DNA-binding region" description="H-T-H motif" evidence="4">
    <location>
        <begin position="84"/>
        <end position="103"/>
    </location>
</feature>
<evidence type="ECO:0000313" key="8">
    <source>
        <dbReference type="Proteomes" id="UP000028411"/>
    </source>
</evidence>
<gene>
    <name evidence="7" type="ORF">BV95_04127</name>
</gene>
<dbReference type="InterPro" id="IPR050109">
    <property type="entry name" value="HTH-type_TetR-like_transc_reg"/>
</dbReference>
<dbReference type="eggNOG" id="COG1309">
    <property type="taxonomic scope" value="Bacteria"/>
</dbReference>
<protein>
    <submittedName>
        <fullName evidence="7">Regulatory protein TetR</fullName>
    </submittedName>
</protein>
<dbReference type="SUPFAM" id="SSF46689">
    <property type="entry name" value="Homeodomain-like"/>
    <property type="match status" value="1"/>
</dbReference>
<reference evidence="7 8" key="1">
    <citation type="submission" date="2014-02" db="EMBL/GenBank/DDBJ databases">
        <title>Whole genome sequence of Sphingobium chlorophenolicum NBRC 16172.</title>
        <authorList>
            <person name="Gan H.M."/>
            <person name="Gan H.Y."/>
            <person name="Chew T.H."/>
            <person name="Savka M.A."/>
        </authorList>
    </citation>
    <scope>NUCLEOTIDE SEQUENCE [LARGE SCALE GENOMIC DNA]</scope>
    <source>
        <strain evidence="7 8">NBRC 16172</strain>
    </source>
</reference>
<dbReference type="InterPro" id="IPR001647">
    <property type="entry name" value="HTH_TetR"/>
</dbReference>
<dbReference type="PANTHER" id="PTHR30055:SF234">
    <property type="entry name" value="HTH-TYPE TRANSCRIPTIONAL REGULATOR BETI"/>
    <property type="match status" value="1"/>
</dbReference>
<dbReference type="PATRIC" id="fig|46429.4.peg.4113"/>
<dbReference type="GO" id="GO:0000976">
    <property type="term" value="F:transcription cis-regulatory region binding"/>
    <property type="evidence" value="ECO:0007669"/>
    <property type="project" value="TreeGrafter"/>
</dbReference>
<name>A0A081R8V1_SPHCR</name>
<evidence type="ECO:0000313" key="7">
    <source>
        <dbReference type="EMBL" id="KEQ51624.1"/>
    </source>
</evidence>
<keyword evidence="3" id="KW-0804">Transcription</keyword>
<evidence type="ECO:0000256" key="5">
    <source>
        <dbReference type="SAM" id="MobiDB-lite"/>
    </source>
</evidence>
<accession>A0A081R8V1</accession>
<keyword evidence="2 4" id="KW-0238">DNA-binding</keyword>
<dbReference type="PRINTS" id="PR00455">
    <property type="entry name" value="HTHTETR"/>
</dbReference>
<dbReference type="AlphaFoldDB" id="A0A081R8V1"/>
<evidence type="ECO:0000256" key="1">
    <source>
        <dbReference type="ARBA" id="ARBA00023015"/>
    </source>
</evidence>
<sequence>MNAPRPRAPGAELPIYQKEASEIRQENTAVTQVQDTIDAKKKPPAKAGGPGTRGPHTVRREITRQRVFEAAIDCLHETGYAGASTLAVARRAGVSRGALMKQFPTKATLFADLVEHFLDQMREETLNHIRKFPAGLPRIMARVDYAWELYKKPKALAIVEVMLGARGDPELSERLAQVGRTRQIIEQHLLGEEFRQMGLTDRRAAGYAIMQMAAAVRGLALERLLNRDSQSVDAAFALQKQQTEEFFRALIKASGKAES</sequence>
<feature type="domain" description="HTH tetR-type" evidence="6">
    <location>
        <begin position="61"/>
        <end position="121"/>
    </location>
</feature>
<evidence type="ECO:0000256" key="2">
    <source>
        <dbReference type="ARBA" id="ARBA00023125"/>
    </source>
</evidence>
<proteinExistence type="predicted"/>
<keyword evidence="1" id="KW-0805">Transcription regulation</keyword>
<dbReference type="Gene3D" id="1.10.357.10">
    <property type="entry name" value="Tetracycline Repressor, domain 2"/>
    <property type="match status" value="1"/>
</dbReference>
<feature type="region of interest" description="Disordered" evidence="5">
    <location>
        <begin position="27"/>
        <end position="56"/>
    </location>
</feature>
<dbReference type="OrthoDB" id="9816296at2"/>
<comment type="caution">
    <text evidence="7">The sequence shown here is derived from an EMBL/GenBank/DDBJ whole genome shotgun (WGS) entry which is preliminary data.</text>
</comment>
<dbReference type="Pfam" id="PF00440">
    <property type="entry name" value="TetR_N"/>
    <property type="match status" value="1"/>
</dbReference>
<dbReference type="PANTHER" id="PTHR30055">
    <property type="entry name" value="HTH-TYPE TRANSCRIPTIONAL REGULATOR RUTR"/>
    <property type="match status" value="1"/>
</dbReference>